<dbReference type="AlphaFoldDB" id="A0A920BR69"/>
<dbReference type="EMBL" id="BOQN01000184">
    <property type="protein sequence ID" value="GIM98142.1"/>
    <property type="molecule type" value="Genomic_DNA"/>
</dbReference>
<evidence type="ECO:0000313" key="2">
    <source>
        <dbReference type="EMBL" id="GIM98142.1"/>
    </source>
</evidence>
<reference evidence="2 3" key="1">
    <citation type="submission" date="2021-03" db="EMBL/GenBank/DDBJ databases">
        <title>Whole genome shotgun sequence of Actinoplanes toevensis NBRC 105298.</title>
        <authorList>
            <person name="Komaki H."/>
            <person name="Tamura T."/>
        </authorList>
    </citation>
    <scope>NUCLEOTIDE SEQUENCE [LARGE SCALE GENOMIC DNA]</scope>
    <source>
        <strain evidence="2 3">NBRC 105298</strain>
    </source>
</reference>
<gene>
    <name evidence="2" type="ORF">Ato02nite_099350</name>
</gene>
<evidence type="ECO:0000313" key="3">
    <source>
        <dbReference type="Proteomes" id="UP000677082"/>
    </source>
</evidence>
<organism evidence="2 3">
    <name type="scientific">Paractinoplanes toevensis</name>
    <dbReference type="NCBI Taxonomy" id="571911"/>
    <lineage>
        <taxon>Bacteria</taxon>
        <taxon>Bacillati</taxon>
        <taxon>Actinomycetota</taxon>
        <taxon>Actinomycetes</taxon>
        <taxon>Micromonosporales</taxon>
        <taxon>Micromonosporaceae</taxon>
        <taxon>Paractinoplanes</taxon>
    </lineage>
</organism>
<sequence length="98" mass="10602">MKAIYPSDGDDARPDAVPGLQPEAKMSAASRTLEVDGEVFALRPNELGGTHYAWLTGPHTGYGFGTSPTVELSFDEHIDNIRSFLAMVDPTTGYIEDD</sequence>
<accession>A0A920BR69</accession>
<evidence type="ECO:0000256" key="1">
    <source>
        <dbReference type="SAM" id="MobiDB-lite"/>
    </source>
</evidence>
<protein>
    <submittedName>
        <fullName evidence="2">Uncharacterized protein</fullName>
    </submittedName>
</protein>
<feature type="region of interest" description="Disordered" evidence="1">
    <location>
        <begin position="1"/>
        <end position="25"/>
    </location>
</feature>
<name>A0A920BR69_9ACTN</name>
<dbReference type="Proteomes" id="UP000677082">
    <property type="component" value="Unassembled WGS sequence"/>
</dbReference>
<keyword evidence="3" id="KW-1185">Reference proteome</keyword>
<comment type="caution">
    <text evidence="2">The sequence shown here is derived from an EMBL/GenBank/DDBJ whole genome shotgun (WGS) entry which is preliminary data.</text>
</comment>
<proteinExistence type="predicted"/>